<evidence type="ECO:0000256" key="1">
    <source>
        <dbReference type="ARBA" id="ARBA00001974"/>
    </source>
</evidence>
<dbReference type="GO" id="GO:0004497">
    <property type="term" value="F:monooxygenase activity"/>
    <property type="evidence" value="ECO:0007669"/>
    <property type="project" value="UniProtKB-KW"/>
</dbReference>
<feature type="domain" description="FAD-binding" evidence="4">
    <location>
        <begin position="5"/>
        <end position="331"/>
    </location>
</feature>
<keyword evidence="6" id="KW-1185">Reference proteome</keyword>
<dbReference type="SUPFAM" id="SSF51905">
    <property type="entry name" value="FAD/NAD(P)-binding domain"/>
    <property type="match status" value="1"/>
</dbReference>
<comment type="cofactor">
    <cofactor evidence="1">
        <name>FAD</name>
        <dbReference type="ChEBI" id="CHEBI:57692"/>
    </cofactor>
</comment>
<accession>A0ABU5RMN1</accession>
<dbReference type="Pfam" id="PF21274">
    <property type="entry name" value="Rng_hyd_C"/>
    <property type="match status" value="1"/>
</dbReference>
<dbReference type="InterPro" id="IPR002938">
    <property type="entry name" value="FAD-bd"/>
</dbReference>
<dbReference type="RefSeq" id="WP_323337465.1">
    <property type="nucleotide sequence ID" value="NZ_JAYFSI010000023.1"/>
</dbReference>
<evidence type="ECO:0000313" key="5">
    <source>
        <dbReference type="EMBL" id="MEA5367458.1"/>
    </source>
</evidence>
<dbReference type="EMBL" id="JAYFSI010000023">
    <property type="protein sequence ID" value="MEA5367458.1"/>
    <property type="molecule type" value="Genomic_DNA"/>
</dbReference>
<dbReference type="PRINTS" id="PR00420">
    <property type="entry name" value="RNGMNOXGNASE"/>
</dbReference>
<comment type="caution">
    <text evidence="5">The sequence shown here is derived from an EMBL/GenBank/DDBJ whole genome shotgun (WGS) entry which is preliminary data.</text>
</comment>
<dbReference type="InterPro" id="IPR050641">
    <property type="entry name" value="RIFMO-like"/>
</dbReference>
<dbReference type="Gene3D" id="3.30.70.2450">
    <property type="match status" value="1"/>
</dbReference>
<dbReference type="Gene3D" id="3.50.50.60">
    <property type="entry name" value="FAD/NAD(P)-binding domain"/>
    <property type="match status" value="2"/>
</dbReference>
<sequence>MPDLETDVLVAGAGPAGLLLAAELALAGVRTTVVERNPEKPPYCRGFNLNSRSLDLLARRGLAEGLVAEGHRVPHAPATGMPGPLLLDGAATDHPFSLGIPQTRVEEVLEARARELGADLLPGHELKSFTQDEDGVTVKIDNGRTIRARYLVGCDGGRSTVRKQAGIGFPGVDARWFALLGDVECELPYGVSAGPDGRTLFVIPRPGYVRIVVREDDPPADKDTPVTLGRLQSQVDSVLGRHVELRAPRWLTRFGDAARLAERYREGRVLLAGDAAHIHPPAGAIGVNVALDDAFNLGWKLAATVRGTAPDGLLDSYHTERHAAGEHILANTRAQVALEEAGPEPLADLMRRVAAHPGGNRALAEIITGLDARYEPGDHPWLGRLAPDIPLRGPETHLAALLHPGRPVLLDLTDDHHFAAWSPGIDVVAAQSTSDVRALLLRPDGHVAWLTTGSDGTGLAEAIHRWVGDVPVPATA</sequence>
<dbReference type="InterPro" id="IPR036188">
    <property type="entry name" value="FAD/NAD-bd_sf"/>
</dbReference>
<keyword evidence="3" id="KW-0274">FAD</keyword>
<evidence type="ECO:0000256" key="2">
    <source>
        <dbReference type="ARBA" id="ARBA00022630"/>
    </source>
</evidence>
<organism evidence="5 6">
    <name type="scientific">Amycolatopsis heterodermiae</name>
    <dbReference type="NCBI Taxonomy" id="3110235"/>
    <lineage>
        <taxon>Bacteria</taxon>
        <taxon>Bacillati</taxon>
        <taxon>Actinomycetota</taxon>
        <taxon>Actinomycetes</taxon>
        <taxon>Pseudonocardiales</taxon>
        <taxon>Pseudonocardiaceae</taxon>
        <taxon>Amycolatopsis</taxon>
    </lineage>
</organism>
<evidence type="ECO:0000313" key="6">
    <source>
        <dbReference type="Proteomes" id="UP001304298"/>
    </source>
</evidence>
<proteinExistence type="predicted"/>
<dbReference type="PANTHER" id="PTHR43004">
    <property type="entry name" value="TRK SYSTEM POTASSIUM UPTAKE PROTEIN"/>
    <property type="match status" value="1"/>
</dbReference>
<dbReference type="Pfam" id="PF01494">
    <property type="entry name" value="FAD_binding_3"/>
    <property type="match status" value="1"/>
</dbReference>
<gene>
    <name evidence="5" type="ORF">VA596_48560</name>
</gene>
<keyword evidence="5" id="KW-0503">Monooxygenase</keyword>
<dbReference type="Gene3D" id="3.40.30.120">
    <property type="match status" value="1"/>
</dbReference>
<keyword evidence="5" id="KW-0560">Oxidoreductase</keyword>
<evidence type="ECO:0000256" key="3">
    <source>
        <dbReference type="ARBA" id="ARBA00022827"/>
    </source>
</evidence>
<name>A0ABU5RMN1_9PSEU</name>
<dbReference type="PANTHER" id="PTHR43004:SF19">
    <property type="entry name" value="BINDING MONOOXYGENASE, PUTATIVE (JCVI)-RELATED"/>
    <property type="match status" value="1"/>
</dbReference>
<keyword evidence="2" id="KW-0285">Flavoprotein</keyword>
<reference evidence="5 6" key="1">
    <citation type="submission" date="2023-12" db="EMBL/GenBank/DDBJ databases">
        <title>Amycolatopsis sp. V23-08.</title>
        <authorList>
            <person name="Somphong A."/>
        </authorList>
    </citation>
    <scope>NUCLEOTIDE SEQUENCE [LARGE SCALE GENOMIC DNA]</scope>
    <source>
        <strain evidence="5 6">V23-08</strain>
    </source>
</reference>
<evidence type="ECO:0000259" key="4">
    <source>
        <dbReference type="Pfam" id="PF01494"/>
    </source>
</evidence>
<dbReference type="Proteomes" id="UP001304298">
    <property type="component" value="Unassembled WGS sequence"/>
</dbReference>
<protein>
    <submittedName>
        <fullName evidence="5">FAD-dependent monooxygenase</fullName>
    </submittedName>
</protein>